<keyword evidence="5" id="KW-0274">FAD</keyword>
<dbReference type="AlphaFoldDB" id="A0A6V8GYI7"/>
<dbReference type="Pfam" id="PF01494">
    <property type="entry name" value="FAD_binding_3"/>
    <property type="match status" value="1"/>
</dbReference>
<dbReference type="NCBIfam" id="TIGR03439">
    <property type="entry name" value="methyl_EasF"/>
    <property type="match status" value="1"/>
</dbReference>
<feature type="domain" description="FAD-binding" evidence="7">
    <location>
        <begin position="361"/>
        <end position="619"/>
    </location>
</feature>
<dbReference type="PANTHER" id="PTHR43397:SF2">
    <property type="entry name" value="HISTIDINE-SPECIFIC METHYLTRANSFERASE SAM-DEPENDENT DOMAIN-CONTAINING PROTEIN"/>
    <property type="match status" value="1"/>
</dbReference>
<dbReference type="SUPFAM" id="SSF54373">
    <property type="entry name" value="FAD-linked reductases, C-terminal domain"/>
    <property type="match status" value="1"/>
</dbReference>
<dbReference type="InterPro" id="IPR036188">
    <property type="entry name" value="FAD/NAD-bd_sf"/>
</dbReference>
<proteinExistence type="inferred from homology"/>
<dbReference type="EMBL" id="DF933811">
    <property type="protein sequence ID" value="GAM34110.1"/>
    <property type="molecule type" value="Genomic_DNA"/>
</dbReference>
<dbReference type="Pfam" id="PF07976">
    <property type="entry name" value="Phe_hydrox_dim"/>
    <property type="match status" value="1"/>
</dbReference>
<dbReference type="InterPro" id="IPR051128">
    <property type="entry name" value="EgtD_Methyltrsf_superfamily"/>
</dbReference>
<keyword evidence="6" id="KW-0560">Oxidoreductase</keyword>
<dbReference type="Gene3D" id="3.40.30.20">
    <property type="match status" value="1"/>
</dbReference>
<dbReference type="InterPro" id="IPR012941">
    <property type="entry name" value="Phe_hydrox_C_dim_dom"/>
</dbReference>
<evidence type="ECO:0000313" key="11">
    <source>
        <dbReference type="Proteomes" id="UP000053095"/>
    </source>
</evidence>
<dbReference type="PANTHER" id="PTHR43397">
    <property type="entry name" value="ERGOTHIONEINE BIOSYNTHESIS PROTEIN 1"/>
    <property type="match status" value="1"/>
</dbReference>
<dbReference type="Gene3D" id="3.50.50.60">
    <property type="entry name" value="FAD/NAD(P)-binding domain"/>
    <property type="match status" value="2"/>
</dbReference>
<evidence type="ECO:0000256" key="3">
    <source>
        <dbReference type="ARBA" id="ARBA00022630"/>
    </source>
</evidence>
<dbReference type="CDD" id="cd02979">
    <property type="entry name" value="PHOX_C"/>
    <property type="match status" value="1"/>
</dbReference>
<dbReference type="InterPro" id="IPR038220">
    <property type="entry name" value="PHOX_C_sf"/>
</dbReference>
<dbReference type="InterPro" id="IPR029063">
    <property type="entry name" value="SAM-dependent_MTases_sf"/>
</dbReference>
<dbReference type="Proteomes" id="UP000053095">
    <property type="component" value="Unassembled WGS sequence"/>
</dbReference>
<name>A0A6V8GYI7_TALPI</name>
<dbReference type="SUPFAM" id="SSF52833">
    <property type="entry name" value="Thioredoxin-like"/>
    <property type="match status" value="1"/>
</dbReference>
<dbReference type="InterPro" id="IPR019257">
    <property type="entry name" value="MeTrfase_dom"/>
</dbReference>
<evidence type="ECO:0008006" key="12">
    <source>
        <dbReference type="Google" id="ProtNLM"/>
    </source>
</evidence>
<protein>
    <recommendedName>
        <fullName evidence="12">Histidine-specific methyltransferase SAM-dependent domain-containing protein</fullName>
    </recommendedName>
</protein>
<evidence type="ECO:0000313" key="10">
    <source>
        <dbReference type="EMBL" id="GAM34110.1"/>
    </source>
</evidence>
<dbReference type="Gene3D" id="3.30.9.10">
    <property type="entry name" value="D-Amino Acid Oxidase, subunit A, domain 2"/>
    <property type="match status" value="2"/>
</dbReference>
<evidence type="ECO:0000256" key="2">
    <source>
        <dbReference type="ARBA" id="ARBA00022603"/>
    </source>
</evidence>
<keyword evidence="2" id="KW-0489">Methyltransferase</keyword>
<dbReference type="Pfam" id="PF10017">
    <property type="entry name" value="Methyltransf_33"/>
    <property type="match status" value="1"/>
</dbReference>
<dbReference type="InterPro" id="IPR002938">
    <property type="entry name" value="FAD-bd"/>
</dbReference>
<evidence type="ECO:0000259" key="7">
    <source>
        <dbReference type="Pfam" id="PF01494"/>
    </source>
</evidence>
<keyword evidence="11" id="KW-1185">Reference proteome</keyword>
<evidence type="ECO:0000256" key="4">
    <source>
        <dbReference type="ARBA" id="ARBA00022679"/>
    </source>
</evidence>
<evidence type="ECO:0000259" key="9">
    <source>
        <dbReference type="Pfam" id="PF10017"/>
    </source>
</evidence>
<dbReference type="InterPro" id="IPR017805">
    <property type="entry name" value="SAM_MeTrfase_EasF-type_put"/>
</dbReference>
<feature type="domain" description="Histidine-specific methyltransferase SAM-dependent" evidence="9">
    <location>
        <begin position="71"/>
        <end position="360"/>
    </location>
</feature>
<comment type="similarity">
    <text evidence="1">Belongs to the PheA/TfdB FAD monooxygenase family.</text>
</comment>
<feature type="domain" description="Phenol hydroxylase-like C-terminal dimerisation" evidence="8">
    <location>
        <begin position="650"/>
        <end position="844"/>
    </location>
</feature>
<sequence>MFENILPIQLTHQAQRRLRDATSIAQTSTTAANSTIIDIRPHPEQTENTLRQSIQESLNKITSDQWSEAGVDMPSLLLWDEQGLRYFEDVTYSPSYYLTNEEIGLLEKNKYKIAERIEPGSMLVELGSGNLRKIKILLEALDELGRDVDYFALDVSLPELQRTLALVPPGHFNHVRCFGLLGTYDDGREWLNKPEIQSRPKTLLSLGSTLGSFQRHEVADFLKSFCTPDNAAGRSPSYLIGFDGCKDANRVFKAYNDPEGANQRFVKNGLCRANQILGYDAFDLNHWHVKGIWEAENGRHSQYYYPDTDVSLGDRDGMQFVPAGKSILAIQSHKYDVKDQNELTEKAGLDIVDSWSSGQGYSPAGLMAACWASQCNMITRIIDQKPGRTRTGHADGLHSRTLEIMDSLGLIDHILRQAVVESEMCYWACVDDEFGNIKRVKRTSSQPENLSRFGQVLLNQGLIEDILIQHINEIGRVNVEWQKRAEMLDLSSNFSDNPVMVKVKDLANSNQETEIIHARYIVACDGSHGWTREQLHVPMETHSEESTWGVIDIAPITNFPDVRQSCAIRSEINGSIMTAPRENRLLRLYIQLKGNDELEKVARQGSEESPKALVKIAERAMKPYYLRYKYCEGVDKVREQYAGFMSGTGVVYEPSILVADHDTKFRLSRAGMEDVKVGMRLTCFNKKIKNQADGSMKHLLSLLRSTGVWRLLVFAGNLRQEAQLKKLNEFATSSLAENHLHKLSSFVESFLIHASPRDSIDFFDIPEMFRPFDETFGWDYGRIFSDFEDPEDNSLSNGVNGGGNHEPGNDIMEFVILCRPDQHVAWIGGLDDLEELKRMFARIFNM</sequence>
<evidence type="ECO:0000259" key="8">
    <source>
        <dbReference type="Pfam" id="PF07976"/>
    </source>
</evidence>
<evidence type="ECO:0000256" key="1">
    <source>
        <dbReference type="ARBA" id="ARBA00007801"/>
    </source>
</evidence>
<comment type="caution">
    <text evidence="10">The sequence shown here is derived from an EMBL/GenBank/DDBJ whole genome shotgun (WGS) entry which is preliminary data.</text>
</comment>
<reference evidence="11" key="1">
    <citation type="journal article" date="2015" name="Genome Announc.">
        <title>Draft genome sequence of Talaromyces cellulolyticus strain Y-94, a source of lignocellulosic biomass-degrading enzymes.</title>
        <authorList>
            <person name="Fujii T."/>
            <person name="Koike H."/>
            <person name="Sawayama S."/>
            <person name="Yano S."/>
            <person name="Inoue H."/>
        </authorList>
    </citation>
    <scope>NUCLEOTIDE SEQUENCE [LARGE SCALE GENOMIC DNA]</scope>
    <source>
        <strain evidence="11">Y-94</strain>
    </source>
</reference>
<organism evidence="10 11">
    <name type="scientific">Talaromyces pinophilus</name>
    <name type="common">Penicillium pinophilum</name>
    <dbReference type="NCBI Taxonomy" id="128442"/>
    <lineage>
        <taxon>Eukaryota</taxon>
        <taxon>Fungi</taxon>
        <taxon>Dikarya</taxon>
        <taxon>Ascomycota</taxon>
        <taxon>Pezizomycotina</taxon>
        <taxon>Eurotiomycetes</taxon>
        <taxon>Eurotiomycetidae</taxon>
        <taxon>Eurotiales</taxon>
        <taxon>Trichocomaceae</taxon>
        <taxon>Talaromyces</taxon>
        <taxon>Talaromyces sect. Talaromyces</taxon>
    </lineage>
</organism>
<accession>A0A6V8GYI7</accession>
<dbReference type="InterPro" id="IPR036249">
    <property type="entry name" value="Thioredoxin-like_sf"/>
</dbReference>
<evidence type="ECO:0000256" key="6">
    <source>
        <dbReference type="ARBA" id="ARBA00023002"/>
    </source>
</evidence>
<dbReference type="GO" id="GO:0071949">
    <property type="term" value="F:FAD binding"/>
    <property type="evidence" value="ECO:0007669"/>
    <property type="project" value="InterPro"/>
</dbReference>
<dbReference type="GO" id="GO:0016491">
    <property type="term" value="F:oxidoreductase activity"/>
    <property type="evidence" value="ECO:0007669"/>
    <property type="project" value="UniProtKB-KW"/>
</dbReference>
<dbReference type="SUPFAM" id="SSF51905">
    <property type="entry name" value="FAD/NAD(P)-binding domain"/>
    <property type="match status" value="1"/>
</dbReference>
<keyword evidence="3" id="KW-0285">Flavoprotein</keyword>
<evidence type="ECO:0000256" key="5">
    <source>
        <dbReference type="ARBA" id="ARBA00022827"/>
    </source>
</evidence>
<dbReference type="Gene3D" id="3.40.50.150">
    <property type="entry name" value="Vaccinia Virus protein VP39"/>
    <property type="match status" value="1"/>
</dbReference>
<dbReference type="GO" id="GO:0008168">
    <property type="term" value="F:methyltransferase activity"/>
    <property type="evidence" value="ECO:0007669"/>
    <property type="project" value="UniProtKB-KW"/>
</dbReference>
<keyword evidence="4" id="KW-0808">Transferase</keyword>
<gene>
    <name evidence="10" type="ORF">TCE0_015f01478</name>
</gene>
<dbReference type="GO" id="GO:0032259">
    <property type="term" value="P:methylation"/>
    <property type="evidence" value="ECO:0007669"/>
    <property type="project" value="UniProtKB-KW"/>
</dbReference>